<dbReference type="InterPro" id="IPR021361">
    <property type="entry name" value="Tad2-like_dom"/>
</dbReference>
<name>A0AAW5IAP9_9BACT</name>
<gene>
    <name evidence="2" type="ORF">NNC68_12255</name>
</gene>
<comment type="caution">
    <text evidence="2">The sequence shown here is derived from an EMBL/GenBank/DDBJ whole genome shotgun (WGS) entry which is preliminary data.</text>
</comment>
<dbReference type="Pfam" id="PF21825">
    <property type="entry name" value="crAss001_48"/>
    <property type="match status" value="1"/>
</dbReference>
<dbReference type="Pfam" id="PF11195">
    <property type="entry name" value="Tad2-like"/>
    <property type="match status" value="1"/>
</dbReference>
<accession>A0AAW5IAP9</accession>
<organism evidence="2 3">
    <name type="scientific">Segatella copri</name>
    <dbReference type="NCBI Taxonomy" id="165179"/>
    <lineage>
        <taxon>Bacteria</taxon>
        <taxon>Pseudomonadati</taxon>
        <taxon>Bacteroidota</taxon>
        <taxon>Bacteroidia</taxon>
        <taxon>Bacteroidales</taxon>
        <taxon>Prevotellaceae</taxon>
        <taxon>Segatella</taxon>
    </lineage>
</organism>
<evidence type="ECO:0000313" key="3">
    <source>
        <dbReference type="Proteomes" id="UP001205506"/>
    </source>
</evidence>
<feature type="domain" description="Thoeris anti-defense 2-like" evidence="1">
    <location>
        <begin position="137"/>
        <end position="232"/>
    </location>
</feature>
<reference evidence="2" key="1">
    <citation type="submission" date="2022-07" db="EMBL/GenBank/DDBJ databases">
        <title>Prevotella copri.</title>
        <authorList>
            <person name="Yang C."/>
        </authorList>
    </citation>
    <scope>NUCLEOTIDE SEQUENCE</scope>
    <source>
        <strain evidence="2">HF1805</strain>
    </source>
</reference>
<evidence type="ECO:0000259" key="1">
    <source>
        <dbReference type="Pfam" id="PF11195"/>
    </source>
</evidence>
<evidence type="ECO:0000313" key="2">
    <source>
        <dbReference type="EMBL" id="MCP9550239.1"/>
    </source>
</evidence>
<dbReference type="Proteomes" id="UP001205506">
    <property type="component" value="Unassembled WGS sequence"/>
</dbReference>
<protein>
    <submittedName>
        <fullName evidence="2">DUF2829 domain-containing protein</fullName>
    </submittedName>
</protein>
<dbReference type="AlphaFoldDB" id="A0AAW5IAP9"/>
<dbReference type="InterPro" id="IPR054052">
    <property type="entry name" value="Y16Q-like"/>
</dbReference>
<proteinExistence type="predicted"/>
<sequence length="235" mass="26912">MKKYIGTKEVMAEPMLKSVAVANGWARVSNDKVDLAGYHVQYNNPDGTTYDSWSPKDVFEKSYKCAETYVNRLYIELEDVESRHKKLAAFLESEYFRKIKEEGTKFLLTLQSMVMTQYSCILSQRINDKFVGDLPGMPFGIAIEALKFGLPVRRKGWNGKGMFVVKQISCNVEGDVIPKMQSLPKQVKNILMKRKQPCINYTYQLLLVQKSGRADSWTASSSDIFADDWEIVMEE</sequence>
<dbReference type="RefSeq" id="WP_254970107.1">
    <property type="nucleotide sequence ID" value="NZ_JANDWU010000026.1"/>
</dbReference>
<dbReference type="EMBL" id="JANDWU010000026">
    <property type="protein sequence ID" value="MCP9550239.1"/>
    <property type="molecule type" value="Genomic_DNA"/>
</dbReference>